<feature type="chain" id="PRO_5016319265" evidence="3">
    <location>
        <begin position="26"/>
        <end position="527"/>
    </location>
</feature>
<keyword evidence="3" id="KW-0732">Signal</keyword>
<comment type="caution">
    <text evidence="5">The sequence shown here is derived from an EMBL/GenBank/DDBJ whole genome shotgun (WGS) entry which is preliminary data.</text>
</comment>
<comment type="similarity">
    <text evidence="2">Belongs to the bacterial solute-binding protein 5 family.</text>
</comment>
<evidence type="ECO:0000256" key="1">
    <source>
        <dbReference type="ARBA" id="ARBA00004418"/>
    </source>
</evidence>
<dbReference type="InterPro" id="IPR039424">
    <property type="entry name" value="SBP_5"/>
</dbReference>
<dbReference type="InterPro" id="IPR000914">
    <property type="entry name" value="SBP_5_dom"/>
</dbReference>
<organism evidence="5 6">
    <name type="scientific">Falsiroseomonas bella</name>
    <dbReference type="NCBI Taxonomy" id="2184016"/>
    <lineage>
        <taxon>Bacteria</taxon>
        <taxon>Pseudomonadati</taxon>
        <taxon>Pseudomonadota</taxon>
        <taxon>Alphaproteobacteria</taxon>
        <taxon>Acetobacterales</taxon>
        <taxon>Roseomonadaceae</taxon>
        <taxon>Falsiroseomonas</taxon>
    </lineage>
</organism>
<dbReference type="GO" id="GO:0015833">
    <property type="term" value="P:peptide transport"/>
    <property type="evidence" value="ECO:0007669"/>
    <property type="project" value="TreeGrafter"/>
</dbReference>
<evidence type="ECO:0000256" key="3">
    <source>
        <dbReference type="SAM" id="SignalP"/>
    </source>
</evidence>
<accession>A0A317F9X0</accession>
<dbReference type="GO" id="GO:1904680">
    <property type="term" value="F:peptide transmembrane transporter activity"/>
    <property type="evidence" value="ECO:0007669"/>
    <property type="project" value="TreeGrafter"/>
</dbReference>
<evidence type="ECO:0000256" key="2">
    <source>
        <dbReference type="ARBA" id="ARBA00005695"/>
    </source>
</evidence>
<dbReference type="Gene3D" id="3.10.105.10">
    <property type="entry name" value="Dipeptide-binding Protein, Domain 3"/>
    <property type="match status" value="1"/>
</dbReference>
<proteinExistence type="inferred from homology"/>
<keyword evidence="6" id="KW-1185">Reference proteome</keyword>
<dbReference type="SUPFAM" id="SSF53850">
    <property type="entry name" value="Periplasmic binding protein-like II"/>
    <property type="match status" value="1"/>
</dbReference>
<dbReference type="GO" id="GO:0030288">
    <property type="term" value="C:outer membrane-bounded periplasmic space"/>
    <property type="evidence" value="ECO:0007669"/>
    <property type="project" value="UniProtKB-ARBA"/>
</dbReference>
<evidence type="ECO:0000259" key="4">
    <source>
        <dbReference type="Pfam" id="PF00496"/>
    </source>
</evidence>
<dbReference type="OrthoDB" id="9803988at2"/>
<dbReference type="GO" id="GO:0043190">
    <property type="term" value="C:ATP-binding cassette (ABC) transporter complex"/>
    <property type="evidence" value="ECO:0007669"/>
    <property type="project" value="InterPro"/>
</dbReference>
<reference evidence="6" key="1">
    <citation type="submission" date="2018-05" db="EMBL/GenBank/DDBJ databases">
        <authorList>
            <person name="Du Z."/>
            <person name="Wang X."/>
        </authorList>
    </citation>
    <scope>NUCLEOTIDE SEQUENCE [LARGE SCALE GENOMIC DNA]</scope>
    <source>
        <strain evidence="6">CQN31</strain>
    </source>
</reference>
<name>A0A317F9X0_9PROT</name>
<dbReference type="CDD" id="cd08512">
    <property type="entry name" value="PBP2_NikA_DppA_OppA_like_7"/>
    <property type="match status" value="1"/>
</dbReference>
<sequence length="527" mass="58714">MTLHRRSVLAAPLALPAFHAGLAHAQTPRDVIVMARHIGDIISLDPAEAYEFSSNEVCTNCYRKLVRPDGATVRGDLAERWDITPDAKRFTFHLRAGQSFAGGAAVTAEDAAFSLQRAVILGKASSFILTQFGFNKDNVRQLIRATDDRTLAVELPEARATSFVLYCLSANVASVVEKARVMANERDGDMGNQWLKTNSAGAGPYRIAGYNANEQVTLMANPNYGQPVPVRRILIRHVPDSSVQFLMLQRGDADIARDLDADRLRALRSDANYTLVSSGQGTQMYVAMNTSVPELSKPQVHEAVKWAIDYDGIAANVTPGTWSVHQAFLPAGMPGAITDRPYTRDIPRARRLLAEAGYPDGFAIELDHYGSPPFFDVAQALQRNLAEVGIRASLLSADPRQVLTKSRNRTTKMVLLRWSTDYFDPNSNAQYFCENDDNSENNRLRVMAWRLHWIDQRLTESARAAVREHDPAKRLAIYEQMQREHMQRAPVAFMLQRNEIAVLRRGVSGLQLGLTADYTRYEGLRKG</sequence>
<dbReference type="Gene3D" id="3.40.190.10">
    <property type="entry name" value="Periplasmic binding protein-like II"/>
    <property type="match status" value="1"/>
</dbReference>
<dbReference type="AlphaFoldDB" id="A0A317F9X0"/>
<dbReference type="PANTHER" id="PTHR30290:SF34">
    <property type="entry name" value="ABC TRANSPORTER, PERIPLASMIC OLIGO-PEPTIDE BINDING PROTEIN, PUTATIVE-RELATED"/>
    <property type="match status" value="1"/>
</dbReference>
<feature type="domain" description="Solute-binding protein family 5" evidence="4">
    <location>
        <begin position="73"/>
        <end position="438"/>
    </location>
</feature>
<evidence type="ECO:0000313" key="6">
    <source>
        <dbReference type="Proteomes" id="UP000245765"/>
    </source>
</evidence>
<dbReference type="InterPro" id="IPR030678">
    <property type="entry name" value="Peptide/Ni-bd"/>
</dbReference>
<dbReference type="Proteomes" id="UP000245765">
    <property type="component" value="Unassembled WGS sequence"/>
</dbReference>
<dbReference type="PANTHER" id="PTHR30290">
    <property type="entry name" value="PERIPLASMIC BINDING COMPONENT OF ABC TRANSPORTER"/>
    <property type="match status" value="1"/>
</dbReference>
<comment type="subcellular location">
    <subcellularLocation>
        <location evidence="1">Periplasm</location>
    </subcellularLocation>
</comment>
<dbReference type="PIRSF" id="PIRSF002741">
    <property type="entry name" value="MppA"/>
    <property type="match status" value="1"/>
</dbReference>
<dbReference type="Gene3D" id="3.90.76.10">
    <property type="entry name" value="Dipeptide-binding Protein, Domain 1"/>
    <property type="match status" value="1"/>
</dbReference>
<evidence type="ECO:0000313" key="5">
    <source>
        <dbReference type="EMBL" id="PWS35931.1"/>
    </source>
</evidence>
<protein>
    <submittedName>
        <fullName evidence="5">Peptide ABC transporter substrate-binding protein</fullName>
    </submittedName>
</protein>
<gene>
    <name evidence="5" type="ORF">DFH01_20435</name>
</gene>
<feature type="signal peptide" evidence="3">
    <location>
        <begin position="1"/>
        <end position="25"/>
    </location>
</feature>
<dbReference type="EMBL" id="QGNA01000004">
    <property type="protein sequence ID" value="PWS35931.1"/>
    <property type="molecule type" value="Genomic_DNA"/>
</dbReference>
<dbReference type="Pfam" id="PF00496">
    <property type="entry name" value="SBP_bac_5"/>
    <property type="match status" value="1"/>
</dbReference>
<dbReference type="RefSeq" id="WP_109872297.1">
    <property type="nucleotide sequence ID" value="NZ_QGNA01000004.1"/>
</dbReference>